<protein>
    <submittedName>
        <fullName evidence="1">Uncharacterized protein</fullName>
    </submittedName>
</protein>
<dbReference type="EMBL" id="BMAU01021438">
    <property type="protein sequence ID" value="GFY36710.1"/>
    <property type="molecule type" value="Genomic_DNA"/>
</dbReference>
<dbReference type="AlphaFoldDB" id="A0A8X6WKQ0"/>
<evidence type="ECO:0000313" key="1">
    <source>
        <dbReference type="EMBL" id="GFY36710.1"/>
    </source>
</evidence>
<keyword evidence="2" id="KW-1185">Reference proteome</keyword>
<organism evidence="1 2">
    <name type="scientific">Trichonephila clavipes</name>
    <name type="common">Golden silk orbweaver</name>
    <name type="synonym">Nephila clavipes</name>
    <dbReference type="NCBI Taxonomy" id="2585209"/>
    <lineage>
        <taxon>Eukaryota</taxon>
        <taxon>Metazoa</taxon>
        <taxon>Ecdysozoa</taxon>
        <taxon>Arthropoda</taxon>
        <taxon>Chelicerata</taxon>
        <taxon>Arachnida</taxon>
        <taxon>Araneae</taxon>
        <taxon>Araneomorphae</taxon>
        <taxon>Entelegynae</taxon>
        <taxon>Araneoidea</taxon>
        <taxon>Nephilidae</taxon>
        <taxon>Trichonephila</taxon>
    </lineage>
</organism>
<reference evidence="1" key="1">
    <citation type="submission" date="2020-08" db="EMBL/GenBank/DDBJ databases">
        <title>Multicomponent nature underlies the extraordinary mechanical properties of spider dragline silk.</title>
        <authorList>
            <person name="Kono N."/>
            <person name="Nakamura H."/>
            <person name="Mori M."/>
            <person name="Yoshida Y."/>
            <person name="Ohtoshi R."/>
            <person name="Malay A.D."/>
            <person name="Moran D.A.P."/>
            <person name="Tomita M."/>
            <person name="Numata K."/>
            <person name="Arakawa K."/>
        </authorList>
    </citation>
    <scope>NUCLEOTIDE SEQUENCE</scope>
</reference>
<gene>
    <name evidence="1" type="ORF">TNCV_2566721</name>
</gene>
<proteinExistence type="predicted"/>
<name>A0A8X6WKQ0_TRICX</name>
<sequence>MNLVSVCGRMTAIEGDGGDPENAANEPLLPSVKLEPVNVSVEHGRFRLGGHDDAGQVVGDGVQLTNPGAGQDASVQDLSPGARQVVEGGDEQKDGHRIQRNQERKNQTCDSLRLCGAKAGRNREGELCSQRQERNAEAQTLAEIFNHEPQVFYLECTRRRDCFRESKVLCGLVQALDSEIHGMESWRVGGHSSDHIMSGKFTLDHSCAFLALQTDAESC</sequence>
<accession>A0A8X6WKQ0</accession>
<evidence type="ECO:0000313" key="2">
    <source>
        <dbReference type="Proteomes" id="UP000887159"/>
    </source>
</evidence>
<comment type="caution">
    <text evidence="1">The sequence shown here is derived from an EMBL/GenBank/DDBJ whole genome shotgun (WGS) entry which is preliminary data.</text>
</comment>
<dbReference type="Proteomes" id="UP000887159">
    <property type="component" value="Unassembled WGS sequence"/>
</dbReference>